<evidence type="ECO:0000313" key="2">
    <source>
        <dbReference type="Proteomes" id="UP000462014"/>
    </source>
</evidence>
<gene>
    <name evidence="1" type="ORF">GO621_06865</name>
</gene>
<sequence length="61" mass="7349">MLTKERVQELINHMPETFSVDDLVEEVILLQKIEKAQQQIKNGEFYTEEEIDREIDSWLQQ</sequence>
<dbReference type="Proteomes" id="UP000462014">
    <property type="component" value="Unassembled WGS sequence"/>
</dbReference>
<accession>A0A7K1SVD9</accession>
<reference evidence="1 2" key="1">
    <citation type="submission" date="2019-12" db="EMBL/GenBank/DDBJ databases">
        <title>Mucilaginibacter sp. HMF7410 genome sequencing and assembly.</title>
        <authorList>
            <person name="Kang H."/>
            <person name="Cha I."/>
            <person name="Kim H."/>
            <person name="Joh K."/>
        </authorList>
    </citation>
    <scope>NUCLEOTIDE SEQUENCE [LARGE SCALE GENOMIC DNA]</scope>
    <source>
        <strain evidence="1 2">HMF7410</strain>
    </source>
</reference>
<dbReference type="AlphaFoldDB" id="A0A7K1SVD9"/>
<organism evidence="1 2">
    <name type="scientific">Mucilaginibacter arboris</name>
    <dbReference type="NCBI Taxonomy" id="2682090"/>
    <lineage>
        <taxon>Bacteria</taxon>
        <taxon>Pseudomonadati</taxon>
        <taxon>Bacteroidota</taxon>
        <taxon>Sphingobacteriia</taxon>
        <taxon>Sphingobacteriales</taxon>
        <taxon>Sphingobacteriaceae</taxon>
        <taxon>Mucilaginibacter</taxon>
    </lineage>
</organism>
<evidence type="ECO:0000313" key="1">
    <source>
        <dbReference type="EMBL" id="MVN21254.1"/>
    </source>
</evidence>
<keyword evidence="2" id="KW-1185">Reference proteome</keyword>
<dbReference type="RefSeq" id="WP_157565442.1">
    <property type="nucleotide sequence ID" value="NZ_WPIK01000005.1"/>
</dbReference>
<protein>
    <submittedName>
        <fullName evidence="1">Uncharacterized protein</fullName>
    </submittedName>
</protein>
<dbReference type="EMBL" id="WPIK01000005">
    <property type="protein sequence ID" value="MVN21254.1"/>
    <property type="molecule type" value="Genomic_DNA"/>
</dbReference>
<name>A0A7K1SVD9_9SPHI</name>
<comment type="caution">
    <text evidence="1">The sequence shown here is derived from an EMBL/GenBank/DDBJ whole genome shotgun (WGS) entry which is preliminary data.</text>
</comment>
<proteinExistence type="predicted"/>